<feature type="domain" description="LarA-like N-terminal" evidence="1">
    <location>
        <begin position="8"/>
        <end position="89"/>
    </location>
</feature>
<dbReference type="InterPro" id="IPR018657">
    <property type="entry name" value="LarA-like_N"/>
</dbReference>
<reference evidence="2" key="1">
    <citation type="submission" date="2018-05" db="EMBL/GenBank/DDBJ databases">
        <authorList>
            <person name="Lanie J.A."/>
            <person name="Ng W.-L."/>
            <person name="Kazmierczak K.M."/>
            <person name="Andrzejewski T.M."/>
            <person name="Davidsen T.M."/>
            <person name="Wayne K.J."/>
            <person name="Tettelin H."/>
            <person name="Glass J.I."/>
            <person name="Rusch D."/>
            <person name="Podicherti R."/>
            <person name="Tsui H.-C.T."/>
            <person name="Winkler M.E."/>
        </authorList>
    </citation>
    <scope>NUCLEOTIDE SEQUENCE</scope>
</reference>
<dbReference type="Pfam" id="PF09861">
    <property type="entry name" value="Lar_N"/>
    <property type="match status" value="1"/>
</dbReference>
<evidence type="ECO:0000313" key="2">
    <source>
        <dbReference type="EMBL" id="SVC22307.1"/>
    </source>
</evidence>
<sequence length="93" mass="10369">MKKVSIAYGNSRLEVDVPSYAEVILPSYSVPFENPGKEINNSIRDPVNSKNLKELVREDDIVAISICDVTRPMPSGVVLTEILDELDHVDKQN</sequence>
<dbReference type="GO" id="GO:0050043">
    <property type="term" value="F:lactate racemase activity"/>
    <property type="evidence" value="ECO:0007669"/>
    <property type="project" value="InterPro"/>
</dbReference>
<protein>
    <recommendedName>
        <fullName evidence="1">LarA-like N-terminal domain-containing protein</fullName>
    </recommendedName>
</protein>
<feature type="non-terminal residue" evidence="2">
    <location>
        <position position="93"/>
    </location>
</feature>
<evidence type="ECO:0000259" key="1">
    <source>
        <dbReference type="Pfam" id="PF09861"/>
    </source>
</evidence>
<dbReference type="Gene3D" id="3.40.50.11440">
    <property type="match status" value="1"/>
</dbReference>
<dbReference type="EMBL" id="UINC01079877">
    <property type="protein sequence ID" value="SVC22307.1"/>
    <property type="molecule type" value="Genomic_DNA"/>
</dbReference>
<name>A0A382KH76_9ZZZZ</name>
<proteinExistence type="predicted"/>
<gene>
    <name evidence="2" type="ORF">METZ01_LOCUS275161</name>
</gene>
<accession>A0A382KH76</accession>
<dbReference type="AlphaFoldDB" id="A0A382KH76"/>
<organism evidence="2">
    <name type="scientific">marine metagenome</name>
    <dbReference type="NCBI Taxonomy" id="408172"/>
    <lineage>
        <taxon>unclassified sequences</taxon>
        <taxon>metagenomes</taxon>
        <taxon>ecological metagenomes</taxon>
    </lineage>
</organism>